<dbReference type="InterPro" id="IPR052895">
    <property type="entry name" value="HetReg/Transcr_Mod"/>
</dbReference>
<evidence type="ECO:0000259" key="1">
    <source>
        <dbReference type="Pfam" id="PF06985"/>
    </source>
</evidence>
<dbReference type="Pfam" id="PF06985">
    <property type="entry name" value="HET"/>
    <property type="match status" value="1"/>
</dbReference>
<protein>
    <recommendedName>
        <fullName evidence="1">Heterokaryon incompatibility domain-containing protein</fullName>
    </recommendedName>
</protein>
<comment type="caution">
    <text evidence="2">The sequence shown here is derived from an EMBL/GenBank/DDBJ whole genome shotgun (WGS) entry which is preliminary data.</text>
</comment>
<reference evidence="2" key="2">
    <citation type="submission" date="2023-06" db="EMBL/GenBank/DDBJ databases">
        <authorList>
            <consortium name="Lawrence Berkeley National Laboratory"/>
            <person name="Haridas S."/>
            <person name="Hensen N."/>
            <person name="Bonometti L."/>
            <person name="Westerberg I."/>
            <person name="Brannstrom I.O."/>
            <person name="Guillou S."/>
            <person name="Cros-Aarteil S."/>
            <person name="Calhoun S."/>
            <person name="Kuo A."/>
            <person name="Mondo S."/>
            <person name="Pangilinan J."/>
            <person name="Riley R."/>
            <person name="LaButti K."/>
            <person name="Andreopoulos B."/>
            <person name="Lipzen A."/>
            <person name="Chen C."/>
            <person name="Yanf M."/>
            <person name="Daum C."/>
            <person name="Ng V."/>
            <person name="Clum A."/>
            <person name="Steindorff A."/>
            <person name="Ohm R."/>
            <person name="Martin F."/>
            <person name="Silar P."/>
            <person name="Natvig D."/>
            <person name="Lalanne C."/>
            <person name="Gautier V."/>
            <person name="Ament-velasquez S.L."/>
            <person name="Kruys A."/>
            <person name="Hutchinson M.I."/>
            <person name="Powell A.J."/>
            <person name="Barry K."/>
            <person name="Miller A.N."/>
            <person name="Grigoriev I.V."/>
            <person name="Debuchy R."/>
            <person name="Gladieux P."/>
            <person name="Thoren M.H."/>
            <person name="Johannesson H."/>
        </authorList>
    </citation>
    <scope>NUCLEOTIDE SEQUENCE</scope>
    <source>
        <strain evidence="2">CBS 232.78</strain>
    </source>
</reference>
<dbReference type="AlphaFoldDB" id="A0AAE0P3R8"/>
<proteinExistence type="predicted"/>
<dbReference type="PANTHER" id="PTHR24148">
    <property type="entry name" value="ANKYRIN REPEAT DOMAIN-CONTAINING PROTEIN 39 HOMOLOG-RELATED"/>
    <property type="match status" value="1"/>
</dbReference>
<dbReference type="PANTHER" id="PTHR24148:SF73">
    <property type="entry name" value="HET DOMAIN PROTEIN (AFU_ORTHOLOGUE AFUA_8G01020)"/>
    <property type="match status" value="1"/>
</dbReference>
<sequence length="84" mass="9560">MYQQLNKDAHDFRIVTLLAARTEEPIQCSLETCSLEAPGVYEALSYTWGKATQRCGITVNTREQSITTSLECALRQLRLQDSHR</sequence>
<dbReference type="Proteomes" id="UP001285441">
    <property type="component" value="Unassembled WGS sequence"/>
</dbReference>
<dbReference type="EMBL" id="JAULSW010000001">
    <property type="protein sequence ID" value="KAK3392913.1"/>
    <property type="molecule type" value="Genomic_DNA"/>
</dbReference>
<gene>
    <name evidence="2" type="ORF">B0H63DRAFT_456800</name>
</gene>
<keyword evidence="3" id="KW-1185">Reference proteome</keyword>
<organism evidence="2 3">
    <name type="scientific">Podospora didyma</name>
    <dbReference type="NCBI Taxonomy" id="330526"/>
    <lineage>
        <taxon>Eukaryota</taxon>
        <taxon>Fungi</taxon>
        <taxon>Dikarya</taxon>
        <taxon>Ascomycota</taxon>
        <taxon>Pezizomycotina</taxon>
        <taxon>Sordariomycetes</taxon>
        <taxon>Sordariomycetidae</taxon>
        <taxon>Sordariales</taxon>
        <taxon>Podosporaceae</taxon>
        <taxon>Podospora</taxon>
    </lineage>
</organism>
<accession>A0AAE0P3R8</accession>
<evidence type="ECO:0000313" key="2">
    <source>
        <dbReference type="EMBL" id="KAK3392913.1"/>
    </source>
</evidence>
<feature type="domain" description="Heterokaryon incompatibility" evidence="1">
    <location>
        <begin position="41"/>
        <end position="80"/>
    </location>
</feature>
<evidence type="ECO:0000313" key="3">
    <source>
        <dbReference type="Proteomes" id="UP001285441"/>
    </source>
</evidence>
<name>A0AAE0P3R8_9PEZI</name>
<dbReference type="InterPro" id="IPR010730">
    <property type="entry name" value="HET"/>
</dbReference>
<reference evidence="2" key="1">
    <citation type="journal article" date="2023" name="Mol. Phylogenet. Evol.">
        <title>Genome-scale phylogeny and comparative genomics of the fungal order Sordariales.</title>
        <authorList>
            <person name="Hensen N."/>
            <person name="Bonometti L."/>
            <person name="Westerberg I."/>
            <person name="Brannstrom I.O."/>
            <person name="Guillou S."/>
            <person name="Cros-Aarteil S."/>
            <person name="Calhoun S."/>
            <person name="Haridas S."/>
            <person name="Kuo A."/>
            <person name="Mondo S."/>
            <person name="Pangilinan J."/>
            <person name="Riley R."/>
            <person name="LaButti K."/>
            <person name="Andreopoulos B."/>
            <person name="Lipzen A."/>
            <person name="Chen C."/>
            <person name="Yan M."/>
            <person name="Daum C."/>
            <person name="Ng V."/>
            <person name="Clum A."/>
            <person name="Steindorff A."/>
            <person name="Ohm R.A."/>
            <person name="Martin F."/>
            <person name="Silar P."/>
            <person name="Natvig D.O."/>
            <person name="Lalanne C."/>
            <person name="Gautier V."/>
            <person name="Ament-Velasquez S.L."/>
            <person name="Kruys A."/>
            <person name="Hutchinson M.I."/>
            <person name="Powell A.J."/>
            <person name="Barry K."/>
            <person name="Miller A.N."/>
            <person name="Grigoriev I.V."/>
            <person name="Debuchy R."/>
            <person name="Gladieux P."/>
            <person name="Hiltunen Thoren M."/>
            <person name="Johannesson H."/>
        </authorList>
    </citation>
    <scope>NUCLEOTIDE SEQUENCE</scope>
    <source>
        <strain evidence="2">CBS 232.78</strain>
    </source>
</reference>